<organism evidence="2 3">
    <name type="scientific">Cordyceps javanica</name>
    <dbReference type="NCBI Taxonomy" id="43265"/>
    <lineage>
        <taxon>Eukaryota</taxon>
        <taxon>Fungi</taxon>
        <taxon>Dikarya</taxon>
        <taxon>Ascomycota</taxon>
        <taxon>Pezizomycotina</taxon>
        <taxon>Sordariomycetes</taxon>
        <taxon>Hypocreomycetidae</taxon>
        <taxon>Hypocreales</taxon>
        <taxon>Cordycipitaceae</taxon>
        <taxon>Cordyceps</taxon>
    </lineage>
</organism>
<evidence type="ECO:0000313" key="3">
    <source>
        <dbReference type="Proteomes" id="UP000315783"/>
    </source>
</evidence>
<comment type="caution">
    <text evidence="2">The sequence shown here is derived from an EMBL/GenBank/DDBJ whole genome shotgun (WGS) entry which is preliminary data.</text>
</comment>
<feature type="region of interest" description="Disordered" evidence="1">
    <location>
        <begin position="39"/>
        <end position="66"/>
    </location>
</feature>
<reference evidence="2 3" key="1">
    <citation type="journal article" date="2019" name="Appl. Microbiol. Biotechnol.">
        <title>Genome sequence of Isaria javanica and comparative genome analysis insights into family S53 peptidase evolution in fungal entomopathogens.</title>
        <authorList>
            <person name="Lin R."/>
            <person name="Zhang X."/>
            <person name="Xin B."/>
            <person name="Zou M."/>
            <person name="Gao Y."/>
            <person name="Qin F."/>
            <person name="Hu Q."/>
            <person name="Xie B."/>
            <person name="Cheng X."/>
        </authorList>
    </citation>
    <scope>NUCLEOTIDE SEQUENCE [LARGE SCALE GENOMIC DNA]</scope>
    <source>
        <strain evidence="2 3">IJ1G</strain>
    </source>
</reference>
<gene>
    <name evidence="2" type="ORF">IF1G_10605</name>
</gene>
<proteinExistence type="predicted"/>
<dbReference type="Proteomes" id="UP000315783">
    <property type="component" value="Unassembled WGS sequence"/>
</dbReference>
<dbReference type="AlphaFoldDB" id="A0A545UMH3"/>
<dbReference type="EMBL" id="SPUK01000024">
    <property type="protein sequence ID" value="TQV90653.1"/>
    <property type="molecule type" value="Genomic_DNA"/>
</dbReference>
<evidence type="ECO:0000313" key="2">
    <source>
        <dbReference type="EMBL" id="TQV90653.1"/>
    </source>
</evidence>
<accession>A0A545UMH3</accession>
<keyword evidence="3" id="KW-1185">Reference proteome</keyword>
<name>A0A545UMH3_9HYPO</name>
<sequence length="66" mass="7038">MPPCQHSPPRTVALLSSSSRAYGVLSRVMLPNPAAASGIPVHTSTPRSKPGLHSVLDRYLRSSRST</sequence>
<evidence type="ECO:0000256" key="1">
    <source>
        <dbReference type="SAM" id="MobiDB-lite"/>
    </source>
</evidence>
<protein>
    <submittedName>
        <fullName evidence="2">Uncharacterized protein</fullName>
    </submittedName>
</protein>